<organism evidence="1">
    <name type="scientific">Arundo donax</name>
    <name type="common">Giant reed</name>
    <name type="synonym">Donax arundinaceus</name>
    <dbReference type="NCBI Taxonomy" id="35708"/>
    <lineage>
        <taxon>Eukaryota</taxon>
        <taxon>Viridiplantae</taxon>
        <taxon>Streptophyta</taxon>
        <taxon>Embryophyta</taxon>
        <taxon>Tracheophyta</taxon>
        <taxon>Spermatophyta</taxon>
        <taxon>Magnoliopsida</taxon>
        <taxon>Liliopsida</taxon>
        <taxon>Poales</taxon>
        <taxon>Poaceae</taxon>
        <taxon>PACMAD clade</taxon>
        <taxon>Arundinoideae</taxon>
        <taxon>Arundineae</taxon>
        <taxon>Arundo</taxon>
    </lineage>
</organism>
<dbReference type="AlphaFoldDB" id="A0A0A8YB57"/>
<reference evidence="1" key="2">
    <citation type="journal article" date="2015" name="Data Brief">
        <title>Shoot transcriptome of the giant reed, Arundo donax.</title>
        <authorList>
            <person name="Barrero R.A."/>
            <person name="Guerrero F.D."/>
            <person name="Moolhuijzen P."/>
            <person name="Goolsby J.A."/>
            <person name="Tidwell J."/>
            <person name="Bellgard S.E."/>
            <person name="Bellgard M.I."/>
        </authorList>
    </citation>
    <scope>NUCLEOTIDE SEQUENCE</scope>
    <source>
        <tissue evidence="1">Shoot tissue taken approximately 20 cm above the soil surface</tissue>
    </source>
</reference>
<sequence length="17" mass="2159">MKYKILILIWVDANYFQ</sequence>
<evidence type="ECO:0000313" key="1">
    <source>
        <dbReference type="EMBL" id="JAD20677.1"/>
    </source>
</evidence>
<reference evidence="1" key="1">
    <citation type="submission" date="2014-09" db="EMBL/GenBank/DDBJ databases">
        <authorList>
            <person name="Magalhaes I.L.F."/>
            <person name="Oliveira U."/>
            <person name="Santos F.R."/>
            <person name="Vidigal T.H.D.A."/>
            <person name="Brescovit A.D."/>
            <person name="Santos A.J."/>
        </authorList>
    </citation>
    <scope>NUCLEOTIDE SEQUENCE</scope>
    <source>
        <tissue evidence="1">Shoot tissue taken approximately 20 cm above the soil surface</tissue>
    </source>
</reference>
<protein>
    <submittedName>
        <fullName evidence="1">Uncharacterized protein</fullName>
    </submittedName>
</protein>
<proteinExistence type="predicted"/>
<name>A0A0A8YB57_ARUDO</name>
<accession>A0A0A8YB57</accession>
<dbReference type="EMBL" id="GBRH01277218">
    <property type="protein sequence ID" value="JAD20677.1"/>
    <property type="molecule type" value="Transcribed_RNA"/>
</dbReference>